<accession>A0A5S9QYW9</accession>
<evidence type="ECO:0000256" key="2">
    <source>
        <dbReference type="ARBA" id="ARBA00022598"/>
    </source>
</evidence>
<keyword evidence="4" id="KW-0547">Nucleotide-binding</keyword>
<name>A0A5S9QYW9_9GAMM</name>
<keyword evidence="13" id="KW-1185">Reference proteome</keyword>
<dbReference type="NCBIfam" id="TIGR02188">
    <property type="entry name" value="Ac_CoA_lig_AcsA"/>
    <property type="match status" value="1"/>
</dbReference>
<evidence type="ECO:0000256" key="1">
    <source>
        <dbReference type="ARBA" id="ARBA00006432"/>
    </source>
</evidence>
<dbReference type="AlphaFoldDB" id="A0A5S9QYW9"/>
<proteinExistence type="inferred from homology"/>
<comment type="similarity">
    <text evidence="1">Belongs to the ATP-dependent AMP-binding enzyme family.</text>
</comment>
<evidence type="ECO:0000256" key="3">
    <source>
        <dbReference type="ARBA" id="ARBA00022723"/>
    </source>
</evidence>
<dbReference type="FunFam" id="3.30.300.30:FF:000004">
    <property type="entry name" value="Acetyl-coenzyme A synthetase"/>
    <property type="match status" value="1"/>
</dbReference>
<evidence type="ECO:0000259" key="10">
    <source>
        <dbReference type="Pfam" id="PF13193"/>
    </source>
</evidence>
<dbReference type="Proteomes" id="UP000441399">
    <property type="component" value="Unassembled WGS sequence"/>
</dbReference>
<evidence type="ECO:0000313" key="13">
    <source>
        <dbReference type="Proteomes" id="UP000441399"/>
    </source>
</evidence>
<dbReference type="GO" id="GO:0003987">
    <property type="term" value="F:acetate-CoA ligase activity"/>
    <property type="evidence" value="ECO:0007669"/>
    <property type="project" value="UniProtKB-UniRule"/>
</dbReference>
<sequence>MKSASIYPPSQAAIDNGAMDNDTYLEMYQHSIQDPDDFWQAQSNLIDWIKSPTQIKNTDFSREGVSIKWFEDGLLNVSHNCLDRHLADNADTIAIHWEPNDPGGAARSFTYQQLHDEVCRCANGLKSLGVDKGDVVTIYMPMIPEAIITILACARIGAPHSVVFAGFSAEALADRIENGHSRFVVTADAGLRGDKQIPLKDCVDVAVQHCHSTEVEAVIMVRHTRCNVTWVNGRDHSYHDLIEDKSTECEPAAMNAEDPLFILYTSGSTGKPKGMVHTQGGYSVYTHLTFKKVFNYQPGDVYWCSADIGWITGHSYAIYGPLSNGATTVIAEGIPNWPTPNRAARIIEKYRVNIFYTAPTAIRAMMADGAAATEACNLSTLKVLGTAGEPINPEAWRWFHQAIGQQSAPIMDTWWQTETGGVMLTPLPGATVLKPGSATRPFFGIQPALIDASGNVLEGEATGGLVITDSWPSQARTIWGDHKRFTDTYFSTFDNVYFTSDAASRDTDGYYWINGRMDDVLNVAGHRLGTAEIESALISHHAVIEAAVVGVPHDIKGESIYVYVSTNPDYAVNDELAAELKTWIRNEIGAIATPETIQWAVGLPKTRSGKIMRRILRKIATEEFDQLGDISTLADPSVVDALIEGRQALP</sequence>
<keyword evidence="5" id="KW-0067">ATP-binding</keyword>
<evidence type="ECO:0000256" key="7">
    <source>
        <dbReference type="ARBA" id="ARBA00022990"/>
    </source>
</evidence>
<gene>
    <name evidence="12" type="primary">acs</name>
    <name evidence="12" type="ORF">OPDIPICF_02965</name>
</gene>
<evidence type="ECO:0000256" key="6">
    <source>
        <dbReference type="ARBA" id="ARBA00022842"/>
    </source>
</evidence>
<dbReference type="CDD" id="cd05966">
    <property type="entry name" value="ACS"/>
    <property type="match status" value="1"/>
</dbReference>
<dbReference type="Pfam" id="PF16177">
    <property type="entry name" value="ACAS_N"/>
    <property type="match status" value="1"/>
</dbReference>
<dbReference type="PANTHER" id="PTHR24095:SF243">
    <property type="entry name" value="ACETYL-COENZYME A SYNTHETASE"/>
    <property type="match status" value="1"/>
</dbReference>
<evidence type="ECO:0000259" key="11">
    <source>
        <dbReference type="Pfam" id="PF16177"/>
    </source>
</evidence>
<reference evidence="12 13" key="1">
    <citation type="submission" date="2019-11" db="EMBL/GenBank/DDBJ databases">
        <authorList>
            <person name="Holert J."/>
        </authorList>
    </citation>
    <scope>NUCLEOTIDE SEQUENCE [LARGE SCALE GENOMIC DNA]</scope>
    <source>
        <strain evidence="12">SB11_3</strain>
    </source>
</reference>
<dbReference type="SUPFAM" id="SSF56801">
    <property type="entry name" value="Acetyl-CoA synthetase-like"/>
    <property type="match status" value="1"/>
</dbReference>
<evidence type="ECO:0000256" key="5">
    <source>
        <dbReference type="ARBA" id="ARBA00022840"/>
    </source>
</evidence>
<keyword evidence="2 12" id="KW-0436">Ligase</keyword>
<dbReference type="GO" id="GO:0016208">
    <property type="term" value="F:AMP binding"/>
    <property type="evidence" value="ECO:0007669"/>
    <property type="project" value="InterPro"/>
</dbReference>
<dbReference type="EMBL" id="CACSIO010000056">
    <property type="protein sequence ID" value="CAA0124049.1"/>
    <property type="molecule type" value="Genomic_DNA"/>
</dbReference>
<dbReference type="InterPro" id="IPR032387">
    <property type="entry name" value="ACAS_N"/>
</dbReference>
<keyword evidence="7" id="KW-0007">Acetylation</keyword>
<dbReference type="InterPro" id="IPR020845">
    <property type="entry name" value="AMP-binding_CS"/>
</dbReference>
<feature type="domain" description="Acetyl-coenzyme A synthetase N-terminal" evidence="11">
    <location>
        <begin position="24"/>
        <end position="81"/>
    </location>
</feature>
<dbReference type="GO" id="GO:0019427">
    <property type="term" value="P:acetyl-CoA biosynthetic process from acetate"/>
    <property type="evidence" value="ECO:0007669"/>
    <property type="project" value="UniProtKB-UniRule"/>
</dbReference>
<dbReference type="InterPro" id="IPR000873">
    <property type="entry name" value="AMP-dep_synth/lig_dom"/>
</dbReference>
<dbReference type="InterPro" id="IPR042099">
    <property type="entry name" value="ANL_N_sf"/>
</dbReference>
<dbReference type="GO" id="GO:0005524">
    <property type="term" value="F:ATP binding"/>
    <property type="evidence" value="ECO:0007669"/>
    <property type="project" value="UniProtKB-KW"/>
</dbReference>
<dbReference type="Gene3D" id="3.40.50.12780">
    <property type="entry name" value="N-terminal domain of ligase-like"/>
    <property type="match status" value="1"/>
</dbReference>
<dbReference type="GO" id="GO:0046872">
    <property type="term" value="F:metal ion binding"/>
    <property type="evidence" value="ECO:0007669"/>
    <property type="project" value="UniProtKB-KW"/>
</dbReference>
<evidence type="ECO:0000256" key="8">
    <source>
        <dbReference type="NCBIfam" id="TIGR02188"/>
    </source>
</evidence>
<dbReference type="OrthoDB" id="9803968at2"/>
<dbReference type="Gene3D" id="3.30.300.30">
    <property type="match status" value="1"/>
</dbReference>
<keyword evidence="6" id="KW-0460">Magnesium</keyword>
<keyword evidence="3" id="KW-0479">Metal-binding</keyword>
<evidence type="ECO:0000313" key="12">
    <source>
        <dbReference type="EMBL" id="CAA0124049.1"/>
    </source>
</evidence>
<evidence type="ECO:0000256" key="4">
    <source>
        <dbReference type="ARBA" id="ARBA00022741"/>
    </source>
</evidence>
<protein>
    <recommendedName>
        <fullName evidence="8">Acetate--CoA ligase</fullName>
        <ecNumber evidence="8">6.2.1.1</ecNumber>
    </recommendedName>
</protein>
<dbReference type="Pfam" id="PF00501">
    <property type="entry name" value="AMP-binding"/>
    <property type="match status" value="1"/>
</dbReference>
<dbReference type="InterPro" id="IPR045851">
    <property type="entry name" value="AMP-bd_C_sf"/>
</dbReference>
<dbReference type="NCBIfam" id="NF001208">
    <property type="entry name" value="PRK00174.1"/>
    <property type="match status" value="1"/>
</dbReference>
<dbReference type="EC" id="6.2.1.1" evidence="8"/>
<dbReference type="PANTHER" id="PTHR24095">
    <property type="entry name" value="ACETYL-COENZYME A SYNTHETASE"/>
    <property type="match status" value="1"/>
</dbReference>
<dbReference type="InterPro" id="IPR011904">
    <property type="entry name" value="Ac_CoA_lig"/>
</dbReference>
<dbReference type="InterPro" id="IPR025110">
    <property type="entry name" value="AMP-bd_C"/>
</dbReference>
<dbReference type="GO" id="GO:0005829">
    <property type="term" value="C:cytosol"/>
    <property type="evidence" value="ECO:0007669"/>
    <property type="project" value="TreeGrafter"/>
</dbReference>
<feature type="domain" description="AMP-dependent synthetase/ligase" evidence="9">
    <location>
        <begin position="83"/>
        <end position="468"/>
    </location>
</feature>
<organism evidence="12 13">
    <name type="scientific">BD1-7 clade bacterium</name>
    <dbReference type="NCBI Taxonomy" id="2029982"/>
    <lineage>
        <taxon>Bacteria</taxon>
        <taxon>Pseudomonadati</taxon>
        <taxon>Pseudomonadota</taxon>
        <taxon>Gammaproteobacteria</taxon>
        <taxon>Cellvibrionales</taxon>
        <taxon>Spongiibacteraceae</taxon>
        <taxon>BD1-7 clade</taxon>
    </lineage>
</organism>
<feature type="domain" description="AMP-binding enzyme C-terminal" evidence="10">
    <location>
        <begin position="532"/>
        <end position="610"/>
    </location>
</feature>
<dbReference type="FunFam" id="3.40.50.12780:FF:000001">
    <property type="entry name" value="Acetyl-coenzyme A synthetase"/>
    <property type="match status" value="1"/>
</dbReference>
<evidence type="ECO:0000259" key="9">
    <source>
        <dbReference type="Pfam" id="PF00501"/>
    </source>
</evidence>
<dbReference type="PROSITE" id="PS00455">
    <property type="entry name" value="AMP_BINDING"/>
    <property type="match status" value="1"/>
</dbReference>
<dbReference type="Pfam" id="PF13193">
    <property type="entry name" value="AMP-binding_C"/>
    <property type="match status" value="1"/>
</dbReference>